<evidence type="ECO:0000313" key="2">
    <source>
        <dbReference type="EMBL" id="ERG97001.1"/>
    </source>
</evidence>
<evidence type="ECO:0000313" key="3">
    <source>
        <dbReference type="Proteomes" id="UP000030710"/>
    </source>
</evidence>
<dbReference type="AlphaFoldDB" id="U1PX28"/>
<proteinExistence type="predicted"/>
<reference evidence="2 3" key="1">
    <citation type="journal article" date="2013" name="PLoS ONE">
        <title>Assembly-driven community genomics of a hypersaline microbial ecosystem.</title>
        <authorList>
            <person name="Podell S."/>
            <person name="Ugalde J.A."/>
            <person name="Narasingarao P."/>
            <person name="Banfield J.F."/>
            <person name="Heidelberg K.B."/>
            <person name="Allen E.E."/>
        </authorList>
    </citation>
    <scope>NUCLEOTIDE SEQUENCE [LARGE SCALE GENOMIC DNA]</scope>
    <source>
        <strain evidence="3">J07HQW2</strain>
    </source>
</reference>
<accession>U1PX28</accession>
<organism evidence="2 3">
    <name type="scientific">Haloquadratum walsbyi J07HQW2</name>
    <dbReference type="NCBI Taxonomy" id="1238425"/>
    <lineage>
        <taxon>Archaea</taxon>
        <taxon>Methanobacteriati</taxon>
        <taxon>Methanobacteriota</taxon>
        <taxon>Stenosarchaea group</taxon>
        <taxon>Halobacteria</taxon>
        <taxon>Halobacteriales</taxon>
        <taxon>Haloferacaceae</taxon>
        <taxon>Haloquadratum</taxon>
    </lineage>
</organism>
<gene>
    <name evidence="2" type="ORF">J07HQW2_03487</name>
</gene>
<sequence>MARQDIPIPPPPTPDTNLYRYHRAIISTYTGVQNARSPPHPSSDNPQPRTTRGNARLARVECQQTLHWNVANYHSRNVWKETGEIPDYRELKNELKTHNKYKRLHSQSSQRVLEELAEAFNSNSCRGTERGNPMTERTRPATANKTTTTTKAVASTKNTHGAP</sequence>
<evidence type="ECO:0008006" key="4">
    <source>
        <dbReference type="Google" id="ProtNLM"/>
    </source>
</evidence>
<feature type="compositionally biased region" description="Polar residues" evidence="1">
    <location>
        <begin position="31"/>
        <end position="53"/>
    </location>
</feature>
<evidence type="ECO:0000256" key="1">
    <source>
        <dbReference type="SAM" id="MobiDB-lite"/>
    </source>
</evidence>
<protein>
    <recommendedName>
        <fullName evidence="4">Transposase</fullName>
    </recommendedName>
</protein>
<name>U1PX28_9EURY</name>
<feature type="region of interest" description="Disordered" evidence="1">
    <location>
        <begin position="123"/>
        <end position="163"/>
    </location>
</feature>
<feature type="region of interest" description="Disordered" evidence="1">
    <location>
        <begin position="31"/>
        <end position="54"/>
    </location>
</feature>
<dbReference type="Proteomes" id="UP000030710">
    <property type="component" value="Unassembled WGS sequence"/>
</dbReference>
<dbReference type="HOGENOM" id="CLU_1623439_0_0_2"/>
<dbReference type="eggNOG" id="arCOG00683">
    <property type="taxonomic scope" value="Archaea"/>
</dbReference>
<feature type="compositionally biased region" description="Low complexity" evidence="1">
    <location>
        <begin position="141"/>
        <end position="163"/>
    </location>
</feature>
<dbReference type="EMBL" id="KE356561">
    <property type="protein sequence ID" value="ERG97001.1"/>
    <property type="molecule type" value="Genomic_DNA"/>
</dbReference>